<organism evidence="8 9">
    <name type="scientific">Paraglomus occultum</name>
    <dbReference type="NCBI Taxonomy" id="144539"/>
    <lineage>
        <taxon>Eukaryota</taxon>
        <taxon>Fungi</taxon>
        <taxon>Fungi incertae sedis</taxon>
        <taxon>Mucoromycota</taxon>
        <taxon>Glomeromycotina</taxon>
        <taxon>Glomeromycetes</taxon>
        <taxon>Paraglomerales</taxon>
        <taxon>Paraglomeraceae</taxon>
        <taxon>Paraglomus</taxon>
    </lineage>
</organism>
<dbReference type="GO" id="GO:0008270">
    <property type="term" value="F:zinc ion binding"/>
    <property type="evidence" value="ECO:0007669"/>
    <property type="project" value="UniProtKB-KW"/>
</dbReference>
<dbReference type="GO" id="GO:0000785">
    <property type="term" value="C:chromatin"/>
    <property type="evidence" value="ECO:0007669"/>
    <property type="project" value="TreeGrafter"/>
</dbReference>
<dbReference type="SMART" id="SM00355">
    <property type="entry name" value="ZnF_C2H2"/>
    <property type="match status" value="2"/>
</dbReference>
<evidence type="ECO:0000259" key="7">
    <source>
        <dbReference type="PROSITE" id="PS50157"/>
    </source>
</evidence>
<dbReference type="Proteomes" id="UP000789572">
    <property type="component" value="Unassembled WGS sequence"/>
</dbReference>
<dbReference type="PROSITE" id="PS00028">
    <property type="entry name" value="ZINC_FINGER_C2H2_1"/>
    <property type="match status" value="2"/>
</dbReference>
<evidence type="ECO:0000313" key="9">
    <source>
        <dbReference type="Proteomes" id="UP000789572"/>
    </source>
</evidence>
<evidence type="ECO:0000256" key="2">
    <source>
        <dbReference type="ARBA" id="ARBA00022737"/>
    </source>
</evidence>
<feature type="compositionally biased region" description="Low complexity" evidence="6">
    <location>
        <begin position="108"/>
        <end position="126"/>
    </location>
</feature>
<keyword evidence="3 5" id="KW-0863">Zinc-finger</keyword>
<feature type="domain" description="C2H2-type" evidence="7">
    <location>
        <begin position="32"/>
        <end position="61"/>
    </location>
</feature>
<dbReference type="EMBL" id="CAJVPJ010000075">
    <property type="protein sequence ID" value="CAG8472687.1"/>
    <property type="molecule type" value="Genomic_DNA"/>
</dbReference>
<reference evidence="8" key="1">
    <citation type="submission" date="2021-06" db="EMBL/GenBank/DDBJ databases">
        <authorList>
            <person name="Kallberg Y."/>
            <person name="Tangrot J."/>
            <person name="Rosling A."/>
        </authorList>
    </citation>
    <scope>NUCLEOTIDE SEQUENCE</scope>
    <source>
        <strain evidence="8">IA702</strain>
    </source>
</reference>
<keyword evidence="9" id="KW-1185">Reference proteome</keyword>
<dbReference type="FunFam" id="3.30.160.60:FF:000446">
    <property type="entry name" value="Zinc finger protein"/>
    <property type="match status" value="1"/>
</dbReference>
<dbReference type="GO" id="GO:0005667">
    <property type="term" value="C:transcription regulator complex"/>
    <property type="evidence" value="ECO:0007669"/>
    <property type="project" value="TreeGrafter"/>
</dbReference>
<dbReference type="PROSITE" id="PS50157">
    <property type="entry name" value="ZINC_FINGER_C2H2_2"/>
    <property type="match status" value="2"/>
</dbReference>
<evidence type="ECO:0000256" key="5">
    <source>
        <dbReference type="PROSITE-ProRule" id="PRU00042"/>
    </source>
</evidence>
<keyword evidence="1" id="KW-0479">Metal-binding</keyword>
<dbReference type="GO" id="GO:0031519">
    <property type="term" value="C:PcG protein complex"/>
    <property type="evidence" value="ECO:0007669"/>
    <property type="project" value="TreeGrafter"/>
</dbReference>
<name>A0A9N8W5B9_9GLOM</name>
<feature type="domain" description="C2H2-type" evidence="7">
    <location>
        <begin position="62"/>
        <end position="87"/>
    </location>
</feature>
<evidence type="ECO:0000256" key="6">
    <source>
        <dbReference type="SAM" id="MobiDB-lite"/>
    </source>
</evidence>
<feature type="region of interest" description="Disordered" evidence="6">
    <location>
        <begin position="107"/>
        <end position="126"/>
    </location>
</feature>
<evidence type="ECO:0000313" key="8">
    <source>
        <dbReference type="EMBL" id="CAG8472687.1"/>
    </source>
</evidence>
<comment type="caution">
    <text evidence="8">The sequence shown here is derived from an EMBL/GenBank/DDBJ whole genome shotgun (WGS) entry which is preliminary data.</text>
</comment>
<proteinExistence type="predicted"/>
<dbReference type="FunFam" id="3.30.160.60:FF:002343">
    <property type="entry name" value="Zinc finger protein 33A"/>
    <property type="match status" value="1"/>
</dbReference>
<protein>
    <submittedName>
        <fullName evidence="8">1664_t:CDS:1</fullName>
    </submittedName>
</protein>
<dbReference type="PANTHER" id="PTHR14003:SF19">
    <property type="entry name" value="YY2 TRANSCRIPTION FACTOR"/>
    <property type="match status" value="1"/>
</dbReference>
<sequence>MSENDHVYITGVTDERSALTVHMRTHSGERPHVCEYHDCKKTFSDSSSLARHRRIHTGKRPYKCTIPGCGKSFCRKTNLTRHHRRQHILSVKTDRSVVWRQVRTSAIPTPLSSPSSPSTSSLSTPTTPTFASAVNFTIEKRGRDEYNVGDINNGYAIQHHMQIRDHQYHAPTANTSTLITADPYSSSFRNCPLLTSAPTPCTLPATLYPRLPHPRMFSHENENRICSNVHANLNPVGISTGHSYSHAPRAWHTDRIHATARVCAKQSEFEGIHGSLRWTNY</sequence>
<dbReference type="InterPro" id="IPR036236">
    <property type="entry name" value="Znf_C2H2_sf"/>
</dbReference>
<dbReference type="OrthoDB" id="654211at2759"/>
<dbReference type="InterPro" id="IPR013087">
    <property type="entry name" value="Znf_C2H2_type"/>
</dbReference>
<dbReference type="GO" id="GO:0000978">
    <property type="term" value="F:RNA polymerase II cis-regulatory region sequence-specific DNA binding"/>
    <property type="evidence" value="ECO:0007669"/>
    <property type="project" value="TreeGrafter"/>
</dbReference>
<dbReference type="AlphaFoldDB" id="A0A9N8W5B9"/>
<evidence type="ECO:0000256" key="3">
    <source>
        <dbReference type="ARBA" id="ARBA00022771"/>
    </source>
</evidence>
<dbReference type="GO" id="GO:0000981">
    <property type="term" value="F:DNA-binding transcription factor activity, RNA polymerase II-specific"/>
    <property type="evidence" value="ECO:0007669"/>
    <property type="project" value="TreeGrafter"/>
</dbReference>
<dbReference type="PANTHER" id="PTHR14003">
    <property type="entry name" value="TRANSCRIPTIONAL REPRESSOR PROTEIN YY"/>
    <property type="match status" value="1"/>
</dbReference>
<keyword evidence="2" id="KW-0677">Repeat</keyword>
<keyword evidence="4" id="KW-0862">Zinc</keyword>
<dbReference type="Gene3D" id="3.30.160.60">
    <property type="entry name" value="Classic Zinc Finger"/>
    <property type="match status" value="3"/>
</dbReference>
<evidence type="ECO:0000256" key="1">
    <source>
        <dbReference type="ARBA" id="ARBA00022723"/>
    </source>
</evidence>
<evidence type="ECO:0000256" key="4">
    <source>
        <dbReference type="ARBA" id="ARBA00022833"/>
    </source>
</evidence>
<accession>A0A9N8W5B9</accession>
<dbReference type="Pfam" id="PF00096">
    <property type="entry name" value="zf-C2H2"/>
    <property type="match status" value="2"/>
</dbReference>
<gene>
    <name evidence="8" type="ORF">POCULU_LOCUS1121</name>
</gene>
<dbReference type="SUPFAM" id="SSF57667">
    <property type="entry name" value="beta-beta-alpha zinc fingers"/>
    <property type="match status" value="2"/>
</dbReference>